<organism evidence="4 5">
    <name type="scientific">Sphingomonas pokkalii</name>
    <dbReference type="NCBI Taxonomy" id="2175090"/>
    <lineage>
        <taxon>Bacteria</taxon>
        <taxon>Pseudomonadati</taxon>
        <taxon>Pseudomonadota</taxon>
        <taxon>Alphaproteobacteria</taxon>
        <taxon>Sphingomonadales</taxon>
        <taxon>Sphingomonadaceae</taxon>
        <taxon>Sphingomonas</taxon>
    </lineage>
</organism>
<reference evidence="4 5" key="1">
    <citation type="submission" date="2018-05" db="EMBL/GenBank/DDBJ databases">
        <title>Description of Sphingomonas pokkalii sp nov, isolated from the rhizosphere of saline tolerant pokkali rice and its draft genome analysis.</title>
        <authorList>
            <person name="Menon R."/>
            <person name="Kumari S."/>
            <person name="Rameshkumar N."/>
        </authorList>
    </citation>
    <scope>NUCLEOTIDE SEQUENCE [LARGE SCALE GENOMIC DNA]</scope>
    <source>
        <strain evidence="4 5">L3B27</strain>
    </source>
</reference>
<dbReference type="SUPFAM" id="SSF50952">
    <property type="entry name" value="Soluble quinoprotein glucose dehydrogenase"/>
    <property type="match status" value="1"/>
</dbReference>
<evidence type="ECO:0000256" key="2">
    <source>
        <dbReference type="SAM" id="SignalP"/>
    </source>
</evidence>
<dbReference type="Pfam" id="PF07995">
    <property type="entry name" value="GSDH"/>
    <property type="match status" value="2"/>
</dbReference>
<dbReference type="InterPro" id="IPR011042">
    <property type="entry name" value="6-blade_b-propeller_TolB-like"/>
</dbReference>
<keyword evidence="5" id="KW-1185">Reference proteome</keyword>
<dbReference type="Gene3D" id="2.120.10.30">
    <property type="entry name" value="TolB, C-terminal domain"/>
    <property type="match status" value="1"/>
</dbReference>
<protein>
    <submittedName>
        <fullName evidence="4">Dehydrogenase</fullName>
    </submittedName>
</protein>
<proteinExistence type="predicted"/>
<feature type="chain" id="PRO_5015707174" evidence="2">
    <location>
        <begin position="24"/>
        <end position="426"/>
    </location>
</feature>
<dbReference type="InterPro" id="IPR012938">
    <property type="entry name" value="Glc/Sorbosone_DH"/>
</dbReference>
<feature type="compositionally biased region" description="Polar residues" evidence="1">
    <location>
        <begin position="22"/>
        <end position="31"/>
    </location>
</feature>
<dbReference type="Proteomes" id="UP000245890">
    <property type="component" value="Unassembled WGS sequence"/>
</dbReference>
<accession>A0A2U0SB63</accession>
<dbReference type="InterPro" id="IPR011041">
    <property type="entry name" value="Quinoprot_gluc/sorb_DH_b-prop"/>
</dbReference>
<dbReference type="PROSITE" id="PS51257">
    <property type="entry name" value="PROKAR_LIPOPROTEIN"/>
    <property type="match status" value="1"/>
</dbReference>
<feature type="domain" description="Glucose/Sorbosone dehydrogenase" evidence="3">
    <location>
        <begin position="246"/>
        <end position="415"/>
    </location>
</feature>
<dbReference type="AlphaFoldDB" id="A0A2U0SB63"/>
<evidence type="ECO:0000256" key="1">
    <source>
        <dbReference type="SAM" id="MobiDB-lite"/>
    </source>
</evidence>
<dbReference type="PANTHER" id="PTHR19328">
    <property type="entry name" value="HEDGEHOG-INTERACTING PROTEIN"/>
    <property type="match status" value="1"/>
</dbReference>
<name>A0A2U0SB63_9SPHN</name>
<comment type="caution">
    <text evidence="4">The sequence shown here is derived from an EMBL/GenBank/DDBJ whole genome shotgun (WGS) entry which is preliminary data.</text>
</comment>
<dbReference type="OrthoDB" id="9770043at2"/>
<evidence type="ECO:0000313" key="5">
    <source>
        <dbReference type="Proteomes" id="UP000245890"/>
    </source>
</evidence>
<evidence type="ECO:0000313" key="4">
    <source>
        <dbReference type="EMBL" id="PVX28521.1"/>
    </source>
</evidence>
<evidence type="ECO:0000259" key="3">
    <source>
        <dbReference type="Pfam" id="PF07995"/>
    </source>
</evidence>
<dbReference type="EMBL" id="QENQ01000001">
    <property type="protein sequence ID" value="PVX28521.1"/>
    <property type="molecule type" value="Genomic_DNA"/>
</dbReference>
<feature type="domain" description="Glucose/Sorbosone dehydrogenase" evidence="3">
    <location>
        <begin position="60"/>
        <end position="230"/>
    </location>
</feature>
<keyword evidence="2" id="KW-0732">Signal</keyword>
<gene>
    <name evidence="4" type="ORF">DD559_03520</name>
</gene>
<sequence length="426" mass="44702">MPRPLLLIPALFAAACSSPGSNAQAPAGTNATPTPLPLPSGTPVSLPASTPFTATRVADFDSPFALAFLPDGVALVTEKAGQIQLWEVGQKAQAVTGVPKIAAGGQGGLLDVAPAPDFASNNTIYFTYAEPRANGSALALARAKLTRGKAMAPRLDNVEVLFRSGADGNGGQFGAVIAFAPDGKSLFLSSGERQRFTPAQDPNQAIGKILHLTLDGKPAADNPDAGKVGATTVQVIDPPEDSEAAKTAKGRPFAFDGPNPAPASIWSSGHRNPYGLVFDAAGNLWEHEMGPQGGDELNLIVKGHNYGWPNVSFGENYNDKPIHKPKSGDGYELPKLYWVPSISPSGLIYYTGSEFPQWKGSLLMGAMSGQALIRIALDGTNARKADQWDLGMRIRDVAQAPDGSLWLLQDGAKGDGGWLMRVSPKK</sequence>
<dbReference type="RefSeq" id="WP_116467970.1">
    <property type="nucleotide sequence ID" value="NZ_QENQ01000001.1"/>
</dbReference>
<dbReference type="PANTHER" id="PTHR19328:SF75">
    <property type="entry name" value="ALDOSE SUGAR DEHYDROGENASE YLII"/>
    <property type="match status" value="1"/>
</dbReference>
<feature type="signal peptide" evidence="2">
    <location>
        <begin position="1"/>
        <end position="23"/>
    </location>
</feature>
<feature type="region of interest" description="Disordered" evidence="1">
    <location>
        <begin position="22"/>
        <end position="44"/>
    </location>
</feature>